<dbReference type="InterPro" id="IPR011029">
    <property type="entry name" value="DEATH-like_dom_sf"/>
</dbReference>
<reference evidence="3 4" key="1">
    <citation type="submission" date="2018-11" db="EMBL/GenBank/DDBJ databases">
        <authorList>
            <consortium name="Pathogen Informatics"/>
        </authorList>
    </citation>
    <scope>NUCLEOTIDE SEQUENCE [LARGE SCALE GENOMIC DNA]</scope>
</reference>
<feature type="non-terminal residue" evidence="3">
    <location>
        <position position="1"/>
    </location>
</feature>
<evidence type="ECO:0000313" key="4">
    <source>
        <dbReference type="Proteomes" id="UP000281553"/>
    </source>
</evidence>
<feature type="region of interest" description="Disordered" evidence="1">
    <location>
        <begin position="1"/>
        <end position="30"/>
    </location>
</feature>
<feature type="compositionally biased region" description="Low complexity" evidence="1">
    <location>
        <begin position="1"/>
        <end position="15"/>
    </location>
</feature>
<evidence type="ECO:0000256" key="1">
    <source>
        <dbReference type="SAM" id="MobiDB-lite"/>
    </source>
</evidence>
<accession>A0A3P6SXR0</accession>
<evidence type="ECO:0000313" key="3">
    <source>
        <dbReference type="EMBL" id="VDK75799.1"/>
    </source>
</evidence>
<dbReference type="Gene3D" id="1.10.533.10">
    <property type="entry name" value="Death Domain, Fas"/>
    <property type="match status" value="1"/>
</dbReference>
<keyword evidence="4" id="KW-1185">Reference proteome</keyword>
<dbReference type="GO" id="GO:0007165">
    <property type="term" value="P:signal transduction"/>
    <property type="evidence" value="ECO:0007669"/>
    <property type="project" value="InterPro"/>
</dbReference>
<dbReference type="EMBL" id="UYRU01042480">
    <property type="protein sequence ID" value="VDK75799.1"/>
    <property type="molecule type" value="Genomic_DNA"/>
</dbReference>
<feature type="domain" description="Death" evidence="2">
    <location>
        <begin position="404"/>
        <end position="468"/>
    </location>
</feature>
<dbReference type="InterPro" id="IPR000488">
    <property type="entry name" value="Death_dom"/>
</dbReference>
<evidence type="ECO:0000259" key="2">
    <source>
        <dbReference type="PROSITE" id="PS50017"/>
    </source>
</evidence>
<proteinExistence type="predicted"/>
<dbReference type="OrthoDB" id="6286804at2759"/>
<name>A0A3P6SXR0_DIBLA</name>
<dbReference type="Proteomes" id="UP000281553">
    <property type="component" value="Unassembled WGS sequence"/>
</dbReference>
<sequence length="468" mass="51846">EKQPEGDGAAAPAGEPEAEKEAAPKPIPWNDLVTQDVTGEDSRYLEVRLSKLPEIVLAPAARIRRDTAELSRGGGKLSSLVDNRVVMTVPQGALKISIIYSVQHTFDFLHFADDEGKTRKNEPIVLDPFQRSLLLPKLLAGASSSHAEVTLVTAGLEDSNWVPWTTPEIVEQKNADICIFNFSRLEPRKILCIKSRTVMDPESLLQTATILERSLSQRMVYFILRQMSNDPSKICLAVCLAQNLDKTLGQLAMGGYTEGDKPTGPLFIYERQVFEVAFKGNIRPKKGGPRDSRHLSMDDGPMRIAFNSALQNTYMVDVEECDSSAQVACEKFRGFLEVTFQHMVKKPAKKKKGVRTVGNKKFVMELETVLLCQLLIKLPKQPSDQAGACVLQPFTLVSKDAVTEDYLEALARKLLGDTWRRLGLALNMTKTQIQAVGGRAESAGENKAITMLHSWVKNLPLEADRVSL</sequence>
<dbReference type="PROSITE" id="PS50017">
    <property type="entry name" value="DEATH_DOMAIN"/>
    <property type="match status" value="1"/>
</dbReference>
<protein>
    <recommendedName>
        <fullName evidence="2">Death domain-containing protein</fullName>
    </recommendedName>
</protein>
<dbReference type="AlphaFoldDB" id="A0A3P6SXR0"/>
<gene>
    <name evidence="3" type="ORF">DILT_LOCUS2694</name>
</gene>
<organism evidence="3 4">
    <name type="scientific">Dibothriocephalus latus</name>
    <name type="common">Fish tapeworm</name>
    <name type="synonym">Diphyllobothrium latum</name>
    <dbReference type="NCBI Taxonomy" id="60516"/>
    <lineage>
        <taxon>Eukaryota</taxon>
        <taxon>Metazoa</taxon>
        <taxon>Spiralia</taxon>
        <taxon>Lophotrochozoa</taxon>
        <taxon>Platyhelminthes</taxon>
        <taxon>Cestoda</taxon>
        <taxon>Eucestoda</taxon>
        <taxon>Diphyllobothriidea</taxon>
        <taxon>Diphyllobothriidae</taxon>
        <taxon>Dibothriocephalus</taxon>
    </lineage>
</organism>